<comment type="caution">
    <text evidence="1">The sequence shown here is derived from an EMBL/GenBank/DDBJ whole genome shotgun (WGS) entry which is preliminary data.</text>
</comment>
<dbReference type="PATRIC" id="fig|442.7.peg.2626"/>
<reference evidence="1 2" key="1">
    <citation type="submission" date="2015-06" db="EMBL/GenBank/DDBJ databases">
        <title>Improved classification and identification of acetic acid bacteria using matrix-assisted laser desorption/ionization time-of-flight mass spectrometry; Gluconobacter nephelii and Gluconobacter uchimurae are later heterotypic synonyms of Gluconobacter japonicus and Gluconobacter oxydans, respectively.</title>
        <authorList>
            <person name="Li L."/>
            <person name="Cleenwerck I."/>
            <person name="De Vuyst L."/>
            <person name="Vandamme P."/>
        </authorList>
    </citation>
    <scope>NUCLEOTIDE SEQUENCE [LARGE SCALE GENOMIC DNA]</scope>
    <source>
        <strain evidence="1 2">LMG 1764</strain>
    </source>
</reference>
<proteinExistence type="predicted"/>
<name>A0A149QZJ7_9PROT</name>
<evidence type="ECO:0000313" key="2">
    <source>
        <dbReference type="Proteomes" id="UP000075573"/>
    </source>
</evidence>
<dbReference type="EMBL" id="LHZB01000085">
    <property type="protein sequence ID" value="KXV02722.1"/>
    <property type="molecule type" value="Genomic_DNA"/>
</dbReference>
<organism evidence="1 2">
    <name type="scientific">Gluconobacter potus</name>
    <dbReference type="NCBI Taxonomy" id="2724927"/>
    <lineage>
        <taxon>Bacteria</taxon>
        <taxon>Pseudomonadati</taxon>
        <taxon>Pseudomonadota</taxon>
        <taxon>Alphaproteobacteria</taxon>
        <taxon>Acetobacterales</taxon>
        <taxon>Acetobacteraceae</taxon>
        <taxon>Gluconobacter</taxon>
    </lineage>
</organism>
<sequence>MSVTYGGITDVNLSANDVLEVVRKTYSPDACFEKISATSIETGKIGYIVLPDATAPDRPRWLQVGLDGVYACDDRLKTGLPDSHSTRTSFSLGDGGDARNIIAAILGATGGYAYDNDGNVTRVERTSNVLDLSEDALNRRRATVWAERTAQKIDGLDNLDEGEKDWFVGRLLDTYMSVAKRLHPAPPAEEVNEPEFERPSFR</sequence>
<protein>
    <submittedName>
        <fullName evidence="1">Uncharacterized protein</fullName>
    </submittedName>
</protein>
<dbReference type="Proteomes" id="UP000075573">
    <property type="component" value="Unassembled WGS sequence"/>
</dbReference>
<dbReference type="AlphaFoldDB" id="A0A149QZJ7"/>
<dbReference type="RefSeq" id="WP_062493841.1">
    <property type="nucleotide sequence ID" value="NZ_LHZB01000085.1"/>
</dbReference>
<evidence type="ECO:0000313" key="1">
    <source>
        <dbReference type="EMBL" id="KXV02722.1"/>
    </source>
</evidence>
<gene>
    <name evidence="1" type="ORF">AD929_01890</name>
</gene>
<accession>A0A149QZJ7</accession>